<dbReference type="GO" id="GO:0016020">
    <property type="term" value="C:membrane"/>
    <property type="evidence" value="ECO:0007669"/>
    <property type="project" value="UniProtKB-SubCell"/>
</dbReference>
<keyword evidence="4 5" id="KW-0472">Membrane</keyword>
<dbReference type="InterPro" id="IPR009908">
    <property type="entry name" value="Methylamine_util_MauE"/>
</dbReference>
<gene>
    <name evidence="7" type="ORF">GSY63_06985</name>
</gene>
<keyword evidence="2 5" id="KW-0812">Transmembrane</keyword>
<feature type="domain" description="Methylamine utilisation protein MauE" evidence="6">
    <location>
        <begin position="8"/>
        <end position="130"/>
    </location>
</feature>
<evidence type="ECO:0000256" key="5">
    <source>
        <dbReference type="SAM" id="Phobius"/>
    </source>
</evidence>
<feature type="transmembrane region" description="Helical" evidence="5">
    <location>
        <begin position="71"/>
        <end position="95"/>
    </location>
</feature>
<dbReference type="RefSeq" id="WP_166585074.1">
    <property type="nucleotide sequence ID" value="NZ_WWEO01000040.1"/>
</dbReference>
<proteinExistence type="predicted"/>
<dbReference type="Pfam" id="PF07291">
    <property type="entry name" value="MauE"/>
    <property type="match status" value="1"/>
</dbReference>
<evidence type="ECO:0000313" key="8">
    <source>
        <dbReference type="Proteomes" id="UP000638732"/>
    </source>
</evidence>
<dbReference type="AlphaFoldDB" id="A0A965ZE82"/>
<keyword evidence="8" id="KW-1185">Reference proteome</keyword>
<name>A0A965ZE82_9SPHI</name>
<dbReference type="GO" id="GO:0030416">
    <property type="term" value="P:methylamine metabolic process"/>
    <property type="evidence" value="ECO:0007669"/>
    <property type="project" value="InterPro"/>
</dbReference>
<evidence type="ECO:0000256" key="2">
    <source>
        <dbReference type="ARBA" id="ARBA00022692"/>
    </source>
</evidence>
<comment type="subcellular location">
    <subcellularLocation>
        <location evidence="1">Membrane</location>
        <topology evidence="1">Multi-pass membrane protein</topology>
    </subcellularLocation>
</comment>
<protein>
    <recommendedName>
        <fullName evidence="6">Methylamine utilisation protein MauE domain-containing protein</fullName>
    </recommendedName>
</protein>
<keyword evidence="3 5" id="KW-1133">Transmembrane helix</keyword>
<evidence type="ECO:0000313" key="7">
    <source>
        <dbReference type="EMBL" id="NCD69095.1"/>
    </source>
</evidence>
<feature type="transmembrane region" description="Helical" evidence="5">
    <location>
        <begin position="7"/>
        <end position="27"/>
    </location>
</feature>
<evidence type="ECO:0000256" key="3">
    <source>
        <dbReference type="ARBA" id="ARBA00022989"/>
    </source>
</evidence>
<accession>A0A965ZE82</accession>
<dbReference type="EMBL" id="WWEO01000040">
    <property type="protein sequence ID" value="NCD69095.1"/>
    <property type="molecule type" value="Genomic_DNA"/>
</dbReference>
<feature type="transmembrane region" description="Helical" evidence="5">
    <location>
        <begin position="47"/>
        <end position="64"/>
    </location>
</feature>
<evidence type="ECO:0000259" key="6">
    <source>
        <dbReference type="Pfam" id="PF07291"/>
    </source>
</evidence>
<reference evidence="7" key="2">
    <citation type="submission" date="2020-10" db="EMBL/GenBank/DDBJ databases">
        <title>Mucilaginibacter sp. nov., isolated from soil.</title>
        <authorList>
            <person name="Jeon C.O."/>
        </authorList>
    </citation>
    <scope>NUCLEOTIDE SEQUENCE</scope>
    <source>
        <strain evidence="7">R11</strain>
    </source>
</reference>
<evidence type="ECO:0000256" key="4">
    <source>
        <dbReference type="ARBA" id="ARBA00023136"/>
    </source>
</evidence>
<feature type="transmembrane region" description="Helical" evidence="5">
    <location>
        <begin position="115"/>
        <end position="133"/>
    </location>
</feature>
<reference evidence="7" key="1">
    <citation type="submission" date="2020-01" db="EMBL/GenBank/DDBJ databases">
        <authorList>
            <person name="Seo Y.L."/>
        </authorList>
    </citation>
    <scope>NUCLEOTIDE SEQUENCE</scope>
    <source>
        <strain evidence="7">R11</strain>
    </source>
</reference>
<organism evidence="7 8">
    <name type="scientific">Mucilaginibacter agri</name>
    <dbReference type="NCBI Taxonomy" id="2695265"/>
    <lineage>
        <taxon>Bacteria</taxon>
        <taxon>Pseudomonadati</taxon>
        <taxon>Bacteroidota</taxon>
        <taxon>Sphingobacteriia</taxon>
        <taxon>Sphingobacteriales</taxon>
        <taxon>Sphingobacteriaceae</taxon>
        <taxon>Mucilaginibacter</taxon>
    </lineage>
</organism>
<comment type="caution">
    <text evidence="7">The sequence shown here is derived from an EMBL/GenBank/DDBJ whole genome shotgun (WGS) entry which is preliminary data.</text>
</comment>
<evidence type="ECO:0000256" key="1">
    <source>
        <dbReference type="ARBA" id="ARBA00004141"/>
    </source>
</evidence>
<sequence>MKHLLRSLPVYLLIILFVYAPVSKLLAPGEFLGQLYNQPFPHWAADVLFYALPLIELLAVGLLLSERFRLAGLWLSTGMMLAFTGYVGTVLLHAWPRVPCSCGGILNRMSWRAHFAFNLAFLLVCATGLLLTYSSRPKPRFRLSRIS</sequence>
<dbReference type="Proteomes" id="UP000638732">
    <property type="component" value="Unassembled WGS sequence"/>
</dbReference>